<dbReference type="AlphaFoldDB" id="A0A561WXK7"/>
<evidence type="ECO:0000313" key="2">
    <source>
        <dbReference type="EMBL" id="TWG28612.1"/>
    </source>
</evidence>
<dbReference type="Gene3D" id="3.30.1050.10">
    <property type="entry name" value="SCP2 sterol-binding domain"/>
    <property type="match status" value="1"/>
</dbReference>
<dbReference type="InterPro" id="IPR003033">
    <property type="entry name" value="SCP2_sterol-bd_dom"/>
</dbReference>
<accession>A0A561WXK7</accession>
<dbReference type="OrthoDB" id="3534000at2"/>
<dbReference type="Proteomes" id="UP000319927">
    <property type="component" value="Unassembled WGS sequence"/>
</dbReference>
<sequence>MASVDECRQALHDLASRLERHAEVGQRIDLDRTLACRVTDLDTAFHGRITGGRLVDLADGDDPKAKIALITGSDDLVALVHGQLDITKAVASRRVSIKANPFDLMKLRKLL</sequence>
<protein>
    <submittedName>
        <fullName evidence="2">SCP-2 sterol transfer family protein</fullName>
    </submittedName>
</protein>
<gene>
    <name evidence="2" type="ORF">FHX75_111765</name>
</gene>
<comment type="caution">
    <text evidence="2">The sequence shown here is derived from an EMBL/GenBank/DDBJ whole genome shotgun (WGS) entry which is preliminary data.</text>
</comment>
<organism evidence="2 3">
    <name type="scientific">Micromonospora palomenae</name>
    <dbReference type="NCBI Taxonomy" id="1461247"/>
    <lineage>
        <taxon>Bacteria</taxon>
        <taxon>Bacillati</taxon>
        <taxon>Actinomycetota</taxon>
        <taxon>Actinomycetes</taxon>
        <taxon>Micromonosporales</taxon>
        <taxon>Micromonosporaceae</taxon>
        <taxon>Micromonospora</taxon>
    </lineage>
</organism>
<proteinExistence type="predicted"/>
<name>A0A561WXK7_9ACTN</name>
<dbReference type="Pfam" id="PF02036">
    <property type="entry name" value="SCP2"/>
    <property type="match status" value="1"/>
</dbReference>
<evidence type="ECO:0000313" key="3">
    <source>
        <dbReference type="Proteomes" id="UP000319927"/>
    </source>
</evidence>
<feature type="domain" description="SCP2" evidence="1">
    <location>
        <begin position="31"/>
        <end position="111"/>
    </location>
</feature>
<dbReference type="SUPFAM" id="SSF55718">
    <property type="entry name" value="SCP-like"/>
    <property type="match status" value="1"/>
</dbReference>
<evidence type="ECO:0000259" key="1">
    <source>
        <dbReference type="Pfam" id="PF02036"/>
    </source>
</evidence>
<dbReference type="RefSeq" id="WP_154937954.1">
    <property type="nucleotide sequence ID" value="NZ_JBQHDA010000023.1"/>
</dbReference>
<reference evidence="2 3" key="1">
    <citation type="submission" date="2019-06" db="EMBL/GenBank/DDBJ databases">
        <title>Sequencing the genomes of 1000 actinobacteria strains.</title>
        <authorList>
            <person name="Klenk H.-P."/>
        </authorList>
    </citation>
    <scope>NUCLEOTIDE SEQUENCE [LARGE SCALE GENOMIC DNA]</scope>
    <source>
        <strain evidence="2 3">DSM 102131</strain>
    </source>
</reference>
<dbReference type="InterPro" id="IPR036527">
    <property type="entry name" value="SCP2_sterol-bd_dom_sf"/>
</dbReference>
<keyword evidence="3" id="KW-1185">Reference proteome</keyword>
<dbReference type="EMBL" id="VIXA01000001">
    <property type="protein sequence ID" value="TWG28612.1"/>
    <property type="molecule type" value="Genomic_DNA"/>
</dbReference>